<dbReference type="RefSeq" id="WP_047575638.1">
    <property type="nucleotide sequence ID" value="NZ_JPQT01000106.1"/>
</dbReference>
<proteinExistence type="predicted"/>
<protein>
    <submittedName>
        <fullName evidence="1">Tail protein</fullName>
    </submittedName>
</protein>
<dbReference type="EMBL" id="JPQT01000106">
    <property type="protein sequence ID" value="KFE51133.1"/>
    <property type="molecule type" value="Genomic_DNA"/>
</dbReference>
<accession>A0A085V6S0</accession>
<sequence>MSIKTQGTDLYGIDPVLGTVIFVSCVTSIDGIDSTLDQIETTCLGDDAREYEAGLATPGTGSFGINTDSRDPVHVRLHEIKRLGLKMNWAVGWSDGRIDGVGIPPTVGVAGQIAALSLTNAGTGYTSAPTVALTGGGGTGATATATISGGAVTGFVITNAGTGYTSAPTVALTGGVGTGAAATSIISVAGDFNLPATRTWITFRGFMNSYPFSFAQNDVVKSTVGIQISGDPMLIAKAA</sequence>
<dbReference type="PATRIC" id="fig|317.174.peg.2892"/>
<gene>
    <name evidence="1" type="ORF">IV02_14115</name>
</gene>
<dbReference type="Pfam" id="PF16460">
    <property type="entry name" value="Phage_TTP_11"/>
    <property type="match status" value="2"/>
</dbReference>
<evidence type="ECO:0000313" key="2">
    <source>
        <dbReference type="Proteomes" id="UP000028643"/>
    </source>
</evidence>
<comment type="caution">
    <text evidence="1">The sequence shown here is derived from an EMBL/GenBank/DDBJ whole genome shotgun (WGS) entry which is preliminary data.</text>
</comment>
<evidence type="ECO:0000313" key="1">
    <source>
        <dbReference type="EMBL" id="KFE51133.1"/>
    </source>
</evidence>
<reference evidence="1 2" key="1">
    <citation type="submission" date="2014-07" db="EMBL/GenBank/DDBJ databases">
        <title>Draft Genome Sequences of Environmental Pseudomonas syringae strains.</title>
        <authorList>
            <person name="Baltrus D.A."/>
            <person name="Berge O."/>
            <person name="Morris C."/>
        </authorList>
    </citation>
    <scope>NUCLEOTIDE SEQUENCE [LARGE SCALE GENOMIC DNA]</scope>
    <source>
        <strain evidence="1 2">CEB003</strain>
    </source>
</reference>
<dbReference type="Gene3D" id="4.10.410.40">
    <property type="match status" value="2"/>
</dbReference>
<dbReference type="InterPro" id="IPR032495">
    <property type="entry name" value="Phage_TTP_11"/>
</dbReference>
<dbReference type="PROSITE" id="PS51257">
    <property type="entry name" value="PROKAR_LIPOPROTEIN"/>
    <property type="match status" value="1"/>
</dbReference>
<dbReference type="AlphaFoldDB" id="A0A085V6S0"/>
<dbReference type="Proteomes" id="UP000028643">
    <property type="component" value="Unassembled WGS sequence"/>
</dbReference>
<organism evidence="1 2">
    <name type="scientific">Pseudomonas syringae</name>
    <dbReference type="NCBI Taxonomy" id="317"/>
    <lineage>
        <taxon>Bacteria</taxon>
        <taxon>Pseudomonadati</taxon>
        <taxon>Pseudomonadota</taxon>
        <taxon>Gammaproteobacteria</taxon>
        <taxon>Pseudomonadales</taxon>
        <taxon>Pseudomonadaceae</taxon>
        <taxon>Pseudomonas</taxon>
    </lineage>
</organism>
<name>A0A085V6S0_PSESX</name>